<keyword evidence="7" id="KW-1185">Reference proteome</keyword>
<feature type="domain" description="AIG1-type G" evidence="5">
    <location>
        <begin position="8"/>
        <end position="222"/>
    </location>
</feature>
<keyword evidence="2" id="KW-0547">Nucleotide-binding</keyword>
<sequence>MAKAESPAQTTTLLLFGKTGSGRSATGNSILGRKAFDASPMFHATKTYQIETCERDGMNLSVVDTPDITESLDHLPDKDPAREVAKWLVETKDGIDALLLIHKFGVRFTDQQKTLLGALENYFGKDIYKHSIVVLTHGDQVQEAVKDGSLKSIDDYVSEDWGGLPKLMKKVDNRYVVFNNRTENEDEKKKQMKRLMDHVNNCVKNKGSYKSPYCSGIVTSTTTTDPVPAAADATAGSSADPPDPHSLFEEQVDVVQEAMKPWYDRLASHFK</sequence>
<gene>
    <name evidence="6" type="primary">GIMAP6</name>
    <name evidence="6" type="ORF">BLAG_LOCUS23588</name>
</gene>
<evidence type="ECO:0000256" key="1">
    <source>
        <dbReference type="ARBA" id="ARBA00008535"/>
    </source>
</evidence>
<dbReference type="FunFam" id="3.40.50.300:FF:000840">
    <property type="entry name" value="Immune-associated nucleotide-binding protein 9"/>
    <property type="match status" value="1"/>
</dbReference>
<organism evidence="6 7">
    <name type="scientific">Branchiostoma lanceolatum</name>
    <name type="common">Common lancelet</name>
    <name type="synonym">Amphioxus lanceolatum</name>
    <dbReference type="NCBI Taxonomy" id="7740"/>
    <lineage>
        <taxon>Eukaryota</taxon>
        <taxon>Metazoa</taxon>
        <taxon>Chordata</taxon>
        <taxon>Cephalochordata</taxon>
        <taxon>Leptocardii</taxon>
        <taxon>Amphioxiformes</taxon>
        <taxon>Branchiostomatidae</taxon>
        <taxon>Branchiostoma</taxon>
    </lineage>
</organism>
<accession>A0A8K0AA54</accession>
<evidence type="ECO:0000313" key="7">
    <source>
        <dbReference type="Proteomes" id="UP000838412"/>
    </source>
</evidence>
<dbReference type="InterPro" id="IPR045058">
    <property type="entry name" value="GIMA/IAN/Toc"/>
</dbReference>
<feature type="compositionally biased region" description="Low complexity" evidence="4">
    <location>
        <begin position="224"/>
        <end position="240"/>
    </location>
</feature>
<dbReference type="GO" id="GO:0005525">
    <property type="term" value="F:GTP binding"/>
    <property type="evidence" value="ECO:0007669"/>
    <property type="project" value="UniProtKB-KW"/>
</dbReference>
<dbReference type="PANTHER" id="PTHR10903:SF184">
    <property type="entry name" value="GTP-BINDING PROTEIN A"/>
    <property type="match status" value="1"/>
</dbReference>
<evidence type="ECO:0000259" key="5">
    <source>
        <dbReference type="PROSITE" id="PS51720"/>
    </source>
</evidence>
<dbReference type="PROSITE" id="PS51720">
    <property type="entry name" value="G_AIG1"/>
    <property type="match status" value="1"/>
</dbReference>
<dbReference type="OrthoDB" id="8954335at2759"/>
<dbReference type="Gene3D" id="3.40.50.300">
    <property type="entry name" value="P-loop containing nucleotide triphosphate hydrolases"/>
    <property type="match status" value="1"/>
</dbReference>
<dbReference type="InterPro" id="IPR006703">
    <property type="entry name" value="G_AIG1"/>
</dbReference>
<dbReference type="EMBL" id="OV696693">
    <property type="protein sequence ID" value="CAH1271634.1"/>
    <property type="molecule type" value="Genomic_DNA"/>
</dbReference>
<protein>
    <submittedName>
        <fullName evidence="6">GIMAP6 protein</fullName>
    </submittedName>
</protein>
<evidence type="ECO:0000256" key="4">
    <source>
        <dbReference type="SAM" id="MobiDB-lite"/>
    </source>
</evidence>
<keyword evidence="3" id="KW-0342">GTP-binding</keyword>
<name>A0A8K0AA54_BRALA</name>
<feature type="region of interest" description="Disordered" evidence="4">
    <location>
        <begin position="224"/>
        <end position="246"/>
    </location>
</feature>
<dbReference type="AlphaFoldDB" id="A0A8K0AA54"/>
<proteinExistence type="inferred from homology"/>
<evidence type="ECO:0000313" key="6">
    <source>
        <dbReference type="EMBL" id="CAH1271634.1"/>
    </source>
</evidence>
<dbReference type="PANTHER" id="PTHR10903">
    <property type="entry name" value="GTPASE, IMAP FAMILY MEMBER-RELATED"/>
    <property type="match status" value="1"/>
</dbReference>
<dbReference type="Proteomes" id="UP000838412">
    <property type="component" value="Chromosome 8"/>
</dbReference>
<dbReference type="SUPFAM" id="SSF52540">
    <property type="entry name" value="P-loop containing nucleoside triphosphate hydrolases"/>
    <property type="match status" value="1"/>
</dbReference>
<reference evidence="6" key="1">
    <citation type="submission" date="2022-01" db="EMBL/GenBank/DDBJ databases">
        <authorList>
            <person name="Braso-Vives M."/>
        </authorList>
    </citation>
    <scope>NUCLEOTIDE SEQUENCE</scope>
</reference>
<dbReference type="Pfam" id="PF04548">
    <property type="entry name" value="AIG1"/>
    <property type="match status" value="1"/>
</dbReference>
<dbReference type="InterPro" id="IPR027417">
    <property type="entry name" value="P-loop_NTPase"/>
</dbReference>
<evidence type="ECO:0000256" key="3">
    <source>
        <dbReference type="ARBA" id="ARBA00023134"/>
    </source>
</evidence>
<comment type="similarity">
    <text evidence="1">Belongs to the TRAFAC class TrmE-Era-EngA-EngB-Septin-like GTPase superfamily. AIG1/Toc34/Toc159-like paraseptin GTPase family. IAN subfamily.</text>
</comment>
<evidence type="ECO:0000256" key="2">
    <source>
        <dbReference type="ARBA" id="ARBA00022741"/>
    </source>
</evidence>